<dbReference type="InterPro" id="IPR013783">
    <property type="entry name" value="Ig-like_fold"/>
</dbReference>
<dbReference type="InterPro" id="IPR006104">
    <property type="entry name" value="Glyco_hydro_2_N"/>
</dbReference>
<feature type="coiled-coil region" evidence="4">
    <location>
        <begin position="412"/>
        <end position="439"/>
    </location>
</feature>
<dbReference type="RefSeq" id="WP_094456676.1">
    <property type="nucleotide sequence ID" value="NZ_NOXU01000029.1"/>
</dbReference>
<evidence type="ECO:0000256" key="5">
    <source>
        <dbReference type="SAM" id="SignalP"/>
    </source>
</evidence>
<dbReference type="Gene3D" id="2.60.120.260">
    <property type="entry name" value="Galactose-binding domain-like"/>
    <property type="match status" value="1"/>
</dbReference>
<organism evidence="11 12">
    <name type="scientific">Niveispirillum lacus</name>
    <dbReference type="NCBI Taxonomy" id="1981099"/>
    <lineage>
        <taxon>Bacteria</taxon>
        <taxon>Pseudomonadati</taxon>
        <taxon>Pseudomonadota</taxon>
        <taxon>Alphaproteobacteria</taxon>
        <taxon>Rhodospirillales</taxon>
        <taxon>Azospirillaceae</taxon>
        <taxon>Niveispirillum</taxon>
    </lineage>
</organism>
<keyword evidence="3" id="KW-0326">Glycosidase</keyword>
<feature type="domain" description="Glycoside hydrolase family 2 immunoglobulin-like beta-sandwich" evidence="6">
    <location>
        <begin position="214"/>
        <end position="319"/>
    </location>
</feature>
<dbReference type="PANTHER" id="PTHR42732:SF1">
    <property type="entry name" value="BETA-MANNOSIDASE"/>
    <property type="match status" value="1"/>
</dbReference>
<dbReference type="Pfam" id="PF11721">
    <property type="entry name" value="Malectin"/>
    <property type="match status" value="1"/>
</dbReference>
<evidence type="ECO:0000259" key="9">
    <source>
        <dbReference type="Pfam" id="PF11721"/>
    </source>
</evidence>
<feature type="domain" description="Glycosyl hydrolases family 2 sugar binding" evidence="8">
    <location>
        <begin position="34"/>
        <end position="197"/>
    </location>
</feature>
<dbReference type="AlphaFoldDB" id="A0A255YYF0"/>
<dbReference type="Pfam" id="PF02837">
    <property type="entry name" value="Glyco_hydro_2_N"/>
    <property type="match status" value="1"/>
</dbReference>
<evidence type="ECO:0000259" key="8">
    <source>
        <dbReference type="Pfam" id="PF02837"/>
    </source>
</evidence>
<dbReference type="InterPro" id="IPR008979">
    <property type="entry name" value="Galactose-bd-like_sf"/>
</dbReference>
<dbReference type="PRINTS" id="PR00132">
    <property type="entry name" value="GLHYDRLASE2"/>
</dbReference>
<evidence type="ECO:0000259" key="7">
    <source>
        <dbReference type="Pfam" id="PF02836"/>
    </source>
</evidence>
<gene>
    <name evidence="11" type="ORF">CHU95_12555</name>
</gene>
<dbReference type="InterPro" id="IPR051913">
    <property type="entry name" value="GH2_Domain-Containing"/>
</dbReference>
<dbReference type="SUPFAM" id="SSF49303">
    <property type="entry name" value="beta-Galactosidase/glucuronidase domain"/>
    <property type="match status" value="1"/>
</dbReference>
<dbReference type="Pfam" id="PF16355">
    <property type="entry name" value="DUF4982"/>
    <property type="match status" value="1"/>
</dbReference>
<name>A0A255YYF0_9PROT</name>
<dbReference type="InterPro" id="IPR006103">
    <property type="entry name" value="Glyco_hydro_2_cat"/>
</dbReference>
<accession>A0A255YYF0</accession>
<dbReference type="InterPro" id="IPR006101">
    <property type="entry name" value="Glyco_hydro_2"/>
</dbReference>
<dbReference type="Pfam" id="PF00703">
    <property type="entry name" value="Glyco_hydro_2"/>
    <property type="match status" value="1"/>
</dbReference>
<dbReference type="SUPFAM" id="SSF51445">
    <property type="entry name" value="(Trans)glycosidases"/>
    <property type="match status" value="1"/>
</dbReference>
<evidence type="ECO:0000256" key="3">
    <source>
        <dbReference type="ARBA" id="ARBA00023295"/>
    </source>
</evidence>
<evidence type="ECO:0000313" key="12">
    <source>
        <dbReference type="Proteomes" id="UP000216998"/>
    </source>
</evidence>
<feature type="domain" description="DUF4982" evidence="10">
    <location>
        <begin position="665"/>
        <end position="720"/>
    </location>
</feature>
<evidence type="ECO:0000313" key="11">
    <source>
        <dbReference type="EMBL" id="OYQ34267.1"/>
    </source>
</evidence>
<comment type="caution">
    <text evidence="11">The sequence shown here is derived from an EMBL/GenBank/DDBJ whole genome shotgun (WGS) entry which is preliminary data.</text>
</comment>
<dbReference type="InterPro" id="IPR017853">
    <property type="entry name" value="GH"/>
</dbReference>
<feature type="signal peptide" evidence="5">
    <location>
        <begin position="1"/>
        <end position="20"/>
    </location>
</feature>
<dbReference type="OrthoDB" id="9758603at2"/>
<feature type="domain" description="Malectin" evidence="9">
    <location>
        <begin position="748"/>
        <end position="883"/>
    </location>
</feature>
<dbReference type="InterPro" id="IPR036156">
    <property type="entry name" value="Beta-gal/glucu_dom_sf"/>
</dbReference>
<dbReference type="PANTHER" id="PTHR42732">
    <property type="entry name" value="BETA-GALACTOSIDASE"/>
    <property type="match status" value="1"/>
</dbReference>
<dbReference type="Proteomes" id="UP000216998">
    <property type="component" value="Unassembled WGS sequence"/>
</dbReference>
<reference evidence="11 12" key="1">
    <citation type="submission" date="2017-07" db="EMBL/GenBank/DDBJ databases">
        <title>Niveispirillum cyanobacteriorum sp. nov., isolated from cyanobacterial aggregates in a eutrophic lake.</title>
        <authorList>
            <person name="Cai H."/>
        </authorList>
    </citation>
    <scope>NUCLEOTIDE SEQUENCE [LARGE SCALE GENOMIC DNA]</scope>
    <source>
        <strain evidence="12">TH1-14</strain>
    </source>
</reference>
<dbReference type="GO" id="GO:0005975">
    <property type="term" value="P:carbohydrate metabolic process"/>
    <property type="evidence" value="ECO:0007669"/>
    <property type="project" value="InterPro"/>
</dbReference>
<keyword evidence="5" id="KW-0732">Signal</keyword>
<evidence type="ECO:0000259" key="10">
    <source>
        <dbReference type="Pfam" id="PF16355"/>
    </source>
</evidence>
<dbReference type="InterPro" id="IPR006102">
    <property type="entry name" value="Ig-like_GH2"/>
</dbReference>
<dbReference type="Gene3D" id="2.60.120.430">
    <property type="entry name" value="Galactose-binding lectin"/>
    <property type="match status" value="1"/>
</dbReference>
<feature type="chain" id="PRO_5012445841" evidence="5">
    <location>
        <begin position="21"/>
        <end position="890"/>
    </location>
</feature>
<keyword evidence="4" id="KW-0175">Coiled coil</keyword>
<dbReference type="Pfam" id="PF02836">
    <property type="entry name" value="Glyco_hydro_2_C"/>
    <property type="match status" value="1"/>
</dbReference>
<dbReference type="SUPFAM" id="SSF49785">
    <property type="entry name" value="Galactose-binding domain-like"/>
    <property type="match status" value="2"/>
</dbReference>
<sequence length="890" mass="96481">MKRHLLATAIALSFALGAHAQAPANGSEPRITMQLKGGWRFHLGEAPSAEKVDFPDGNWAPVTVPHTWNRVGYYTTPSPDRVNTPDTINKTQGTGWYRLSFTPSGDFKGKRAWLQFDAVSRRAEVWLNGQYLGRHEGGFSRFRLDATAALKPGAANLLVVKADNSKPAPGSTTADILPLAGDFFVHGGIYRNVALIATSDIHADMLDHGGPGIYATTKTVDGNSAQVQVAIHARNSSSRKNKVTIVTRLVDATGRTVAEGTQSANLPPGETVKMEQPLSVTHARLWQGTTDPYLHDLVVEFQDGRGQVLDRVTQKFGIREVRVDATQGLILNGKPVRLHGVGLHQDLEGKGWAMDETDIAKDVEIIREMGANTIRLTHYQHGPTIHELADKHGLILWDEIPLVSAWTPPGKMVATEGLIANARRQLQELIKQNQNHAAVVTWGIANEVDFGSTPVAPFIGITSGSDPAPLLRELRALSTAIDPSRPTVLATCCEGGMFGDAQIPIVATEADLGGANRYFGWYYGKPSQLGANIETLRAARPSQPLAITEYGAGGAVTIHTDDPLGGPVDARGRDQPEEYLSYFHEESWAILGARTDLWATWLWNAFDFATLVRKEGDAQDINTKGLVTYDRKVKKDAFFFYKANWNPAPTVHITGRRYVNRAYPVTHIRVYSNAPATELQLNGRGLGVRRDCPQKICVWEDVLLDQGDNAVAAVGLFADGPVRDSVNWTLDAGSARAFRIDSGALVAAPSEHGRFGSDAFFTGGTAGSVQPASGYGPPRPRKVVNGTADTMLISTYREGDFTYRLPMADGTYRVTLSFLEPTAAPGERQFDVLANGEKKLRSLDVAALAGAPMTMVSRNFEVKVTGGKLVLHFTPVKGKAIVSAIAVEAI</sequence>
<proteinExistence type="inferred from homology"/>
<evidence type="ECO:0000256" key="4">
    <source>
        <dbReference type="SAM" id="Coils"/>
    </source>
</evidence>
<comment type="similarity">
    <text evidence="1">Belongs to the glycosyl hydrolase 2 family.</text>
</comment>
<feature type="domain" description="Glycoside hydrolase family 2 catalytic" evidence="7">
    <location>
        <begin position="327"/>
        <end position="645"/>
    </location>
</feature>
<evidence type="ECO:0000259" key="6">
    <source>
        <dbReference type="Pfam" id="PF00703"/>
    </source>
</evidence>
<dbReference type="EMBL" id="NOXU01000029">
    <property type="protein sequence ID" value="OYQ34267.1"/>
    <property type="molecule type" value="Genomic_DNA"/>
</dbReference>
<dbReference type="GO" id="GO:0004553">
    <property type="term" value="F:hydrolase activity, hydrolyzing O-glycosyl compounds"/>
    <property type="evidence" value="ECO:0007669"/>
    <property type="project" value="InterPro"/>
</dbReference>
<dbReference type="Gene3D" id="3.20.20.80">
    <property type="entry name" value="Glycosidases"/>
    <property type="match status" value="1"/>
</dbReference>
<evidence type="ECO:0000256" key="1">
    <source>
        <dbReference type="ARBA" id="ARBA00007401"/>
    </source>
</evidence>
<dbReference type="Gene3D" id="2.60.40.10">
    <property type="entry name" value="Immunoglobulins"/>
    <property type="match status" value="2"/>
</dbReference>
<protein>
    <submittedName>
        <fullName evidence="11">Glycoside hydrolase family 2</fullName>
    </submittedName>
</protein>
<evidence type="ECO:0000256" key="2">
    <source>
        <dbReference type="ARBA" id="ARBA00022801"/>
    </source>
</evidence>
<keyword evidence="2 11" id="KW-0378">Hydrolase</keyword>
<dbReference type="InterPro" id="IPR021720">
    <property type="entry name" value="Malectin_dom"/>
</dbReference>
<dbReference type="InterPro" id="IPR032311">
    <property type="entry name" value="DUF4982"/>
</dbReference>
<keyword evidence="12" id="KW-1185">Reference proteome</keyword>